<dbReference type="InterPro" id="IPR019752">
    <property type="entry name" value="Pyrv/ketoisovalerate_OxRed_cat"/>
</dbReference>
<dbReference type="EMBL" id="JACQWF010000218">
    <property type="protein sequence ID" value="MBI4595677.1"/>
    <property type="molecule type" value="Genomic_DNA"/>
</dbReference>
<accession>A0A933GLA7</accession>
<dbReference type="NCBIfam" id="TIGR02175">
    <property type="entry name" value="PorC_KorC"/>
    <property type="match status" value="1"/>
</dbReference>
<dbReference type="InterPro" id="IPR002869">
    <property type="entry name" value="Pyrv_flavodox_OxRed_cen"/>
</dbReference>
<name>A0A933GLA7_UNCTE</name>
<evidence type="ECO:0000259" key="2">
    <source>
        <dbReference type="Pfam" id="PF01558"/>
    </source>
</evidence>
<evidence type="ECO:0000313" key="4">
    <source>
        <dbReference type="Proteomes" id="UP000772181"/>
    </source>
</evidence>
<evidence type="ECO:0000313" key="3">
    <source>
        <dbReference type="EMBL" id="MBI4595677.1"/>
    </source>
</evidence>
<sequence length="193" mass="20808">MLEIRIHGRGGQGAVIASKILAVAFFKENKYVQAFPAFGVERRGAPVAAFTRIDDQPILLRTSIYHPQHIIVLDQTLLEGIDVTEGLRKGGWVIINAASNDIKLRDSGSFLVARVDASSIALKHGLGTRTAPIVNTAILGSFARVTALIGLDSILEAVSEEVPLNKKSNLDATKEAFEQTSILTDIPPIRNVS</sequence>
<evidence type="ECO:0000256" key="1">
    <source>
        <dbReference type="ARBA" id="ARBA00023002"/>
    </source>
</evidence>
<organism evidence="3 4">
    <name type="scientific">Tectimicrobiota bacterium</name>
    <dbReference type="NCBI Taxonomy" id="2528274"/>
    <lineage>
        <taxon>Bacteria</taxon>
        <taxon>Pseudomonadati</taxon>
        <taxon>Nitrospinota/Tectimicrobiota group</taxon>
        <taxon>Candidatus Tectimicrobiota</taxon>
    </lineage>
</organism>
<protein>
    <submittedName>
        <fullName evidence="3">2-oxoacid:acceptor oxidoreductase family protein</fullName>
    </submittedName>
</protein>
<dbReference type="AlphaFoldDB" id="A0A933GLA7"/>
<dbReference type="GO" id="GO:0016625">
    <property type="term" value="F:oxidoreductase activity, acting on the aldehyde or oxo group of donors, iron-sulfur protein as acceptor"/>
    <property type="evidence" value="ECO:0007669"/>
    <property type="project" value="InterPro"/>
</dbReference>
<dbReference type="Proteomes" id="UP000772181">
    <property type="component" value="Unassembled WGS sequence"/>
</dbReference>
<proteinExistence type="predicted"/>
<dbReference type="PANTHER" id="PTHR43366:SF1">
    <property type="entry name" value="PYRUVATE SYNTHASE SUBUNIT PORC"/>
    <property type="match status" value="1"/>
</dbReference>
<dbReference type="InterPro" id="IPR011894">
    <property type="entry name" value="PorC_KorC"/>
</dbReference>
<dbReference type="Pfam" id="PF01558">
    <property type="entry name" value="POR"/>
    <property type="match status" value="1"/>
</dbReference>
<dbReference type="SUPFAM" id="SSF53323">
    <property type="entry name" value="Pyruvate-ferredoxin oxidoreductase, PFOR, domain III"/>
    <property type="match status" value="1"/>
</dbReference>
<reference evidence="3" key="1">
    <citation type="submission" date="2020-07" db="EMBL/GenBank/DDBJ databases">
        <title>Huge and variable diversity of episymbiotic CPR bacteria and DPANN archaea in groundwater ecosystems.</title>
        <authorList>
            <person name="He C.Y."/>
            <person name="Keren R."/>
            <person name="Whittaker M."/>
            <person name="Farag I.F."/>
            <person name="Doudna J."/>
            <person name="Cate J.H.D."/>
            <person name="Banfield J.F."/>
        </authorList>
    </citation>
    <scope>NUCLEOTIDE SEQUENCE</scope>
    <source>
        <strain evidence="3">NC_groundwater_1482_Ag_S-0.65um_47_24</strain>
    </source>
</reference>
<dbReference type="Gene3D" id="3.40.920.10">
    <property type="entry name" value="Pyruvate-ferredoxin oxidoreductase, PFOR, domain III"/>
    <property type="match status" value="1"/>
</dbReference>
<feature type="domain" description="Pyruvate/ketoisovalerate oxidoreductase catalytic" evidence="2">
    <location>
        <begin position="10"/>
        <end position="178"/>
    </location>
</feature>
<comment type="caution">
    <text evidence="3">The sequence shown here is derived from an EMBL/GenBank/DDBJ whole genome shotgun (WGS) entry which is preliminary data.</text>
</comment>
<dbReference type="InterPro" id="IPR051626">
    <property type="entry name" value="Oxidoreductase_gamma_subunit"/>
</dbReference>
<dbReference type="PANTHER" id="PTHR43366">
    <property type="entry name" value="PYRUVATE SYNTHASE SUBUNIT PORC"/>
    <property type="match status" value="1"/>
</dbReference>
<gene>
    <name evidence="3" type="ORF">HY730_04770</name>
</gene>
<keyword evidence="1" id="KW-0560">Oxidoreductase</keyword>